<dbReference type="Gene3D" id="3.20.20.540">
    <property type="entry name" value="Radical SAM ThiC family, central domain"/>
    <property type="match status" value="1"/>
</dbReference>
<evidence type="ECO:0000256" key="7">
    <source>
        <dbReference type="ARBA" id="ARBA00023014"/>
    </source>
</evidence>
<dbReference type="GeneID" id="41595463"/>
<name>A0A2K5ASL7_9ARCH</name>
<accession>A0A2K5ASL7</accession>
<dbReference type="EC" id="4.1.99.17" evidence="9"/>
<sequence length="458" mass="50635">MVTQLSYARRGVATEEMKHVAESEQVSLDLIVRGVANGSIIIPRNVARKQELTKLVGIGKGLRTKVNVNIGTSTLRVNLQEEVEKARIAVRYGADTIMDLSDAGDLPSIRRTLMEEARIQFGYVPVYQAYAEAVQKHKNPLEMDEDDFLNAFEQCARDGVDYTTIHAGLTRELADRLLKVKRHAGIVSKGGTITAAWMLKYGKENPYYEHFDYLCEIAREYDVTFSLGDALRPGSILDSHDELQVAEMINVARLAKRAYAMDVQVMIEGPGHVPLNEVAANVRLAKSLIGDVPYYVLGPLVTDVAAGYDHIASAIGAAIAASEGADLLCYLTPSEHLALPTPEEVKEGLIAYRIAAHAGDIVKIRDRAIRWDAEMTRARRMLDWAKQISLAIDPEEAARIHNRDGQLQGNSVPCTMCGSACVYIMLPQQRRYEVVEGEGRGGEKEKDEEDVIVKGKNE</sequence>
<dbReference type="SFLD" id="SFLDG01114">
    <property type="entry name" value="phosphomethylpyrimidine_syntha"/>
    <property type="match status" value="1"/>
</dbReference>
<keyword evidence="4" id="KW-0479">Metal-binding</keyword>
<dbReference type="EMBL" id="LT981265">
    <property type="protein sequence ID" value="SPC34638.1"/>
    <property type="molecule type" value="Genomic_DNA"/>
</dbReference>
<organism evidence="11 12">
    <name type="scientific">Candidatus Nitrosocaldus cavascurensis</name>
    <dbReference type="NCBI Taxonomy" id="2058097"/>
    <lineage>
        <taxon>Archaea</taxon>
        <taxon>Nitrososphaerota</taxon>
        <taxon>Nitrososphaeria</taxon>
        <taxon>Candidatus Nitrosocaldales</taxon>
        <taxon>Candidatus Nitrosocaldaceae</taxon>
        <taxon>Candidatus Nitrosocaldus</taxon>
    </lineage>
</organism>
<dbReference type="SFLD" id="SFLDS00113">
    <property type="entry name" value="Radical_SAM_Phosphomethylpyrim"/>
    <property type="match status" value="1"/>
</dbReference>
<dbReference type="Gene3D" id="6.10.250.620">
    <property type="match status" value="1"/>
</dbReference>
<keyword evidence="3" id="KW-0949">S-adenosyl-L-methionine</keyword>
<keyword evidence="8 11" id="KW-0456">Lyase</keyword>
<evidence type="ECO:0000313" key="11">
    <source>
        <dbReference type="EMBL" id="SPC34638.1"/>
    </source>
</evidence>
<dbReference type="GO" id="GO:0009228">
    <property type="term" value="P:thiamine biosynthetic process"/>
    <property type="evidence" value="ECO:0007669"/>
    <property type="project" value="UniProtKB-UniRule"/>
</dbReference>
<evidence type="ECO:0000256" key="2">
    <source>
        <dbReference type="ARBA" id="ARBA00022485"/>
    </source>
</evidence>
<dbReference type="GO" id="GO:0070284">
    <property type="term" value="F:phosphomethylpyrimidine synthase activity"/>
    <property type="evidence" value="ECO:0007669"/>
    <property type="project" value="UniProtKB-EC"/>
</dbReference>
<evidence type="ECO:0000256" key="5">
    <source>
        <dbReference type="ARBA" id="ARBA00022833"/>
    </source>
</evidence>
<gene>
    <name evidence="11" type="primary">thiC</name>
    <name evidence="11" type="ORF">NCAV_1472</name>
</gene>
<keyword evidence="7" id="KW-0411">Iron-sulfur</keyword>
<proteinExistence type="predicted"/>
<dbReference type="PANTHER" id="PTHR30557">
    <property type="entry name" value="THIAMINE BIOSYNTHESIS PROTEIN THIC"/>
    <property type="match status" value="1"/>
</dbReference>
<dbReference type="RefSeq" id="WP_103286744.1">
    <property type="nucleotide sequence ID" value="NZ_LT981265.1"/>
</dbReference>
<evidence type="ECO:0000256" key="9">
    <source>
        <dbReference type="NCBIfam" id="TIGR00190"/>
    </source>
</evidence>
<dbReference type="NCBIfam" id="TIGR00190">
    <property type="entry name" value="thiC"/>
    <property type="match status" value="1"/>
</dbReference>
<evidence type="ECO:0000313" key="12">
    <source>
        <dbReference type="Proteomes" id="UP000236248"/>
    </source>
</evidence>
<dbReference type="GO" id="GO:0051539">
    <property type="term" value="F:4 iron, 4 sulfur cluster binding"/>
    <property type="evidence" value="ECO:0007669"/>
    <property type="project" value="UniProtKB-KW"/>
</dbReference>
<dbReference type="Proteomes" id="UP000236248">
    <property type="component" value="Chromosome NCAV"/>
</dbReference>
<dbReference type="InterPro" id="IPR002817">
    <property type="entry name" value="ThiC/BzaA/B"/>
</dbReference>
<evidence type="ECO:0000256" key="4">
    <source>
        <dbReference type="ARBA" id="ARBA00022723"/>
    </source>
</evidence>
<feature type="region of interest" description="Disordered" evidence="10">
    <location>
        <begin position="436"/>
        <end position="458"/>
    </location>
</feature>
<evidence type="ECO:0000256" key="3">
    <source>
        <dbReference type="ARBA" id="ARBA00022691"/>
    </source>
</evidence>
<dbReference type="SFLD" id="SFLDF00407">
    <property type="entry name" value="phosphomethylpyrimidine_syntha"/>
    <property type="match status" value="1"/>
</dbReference>
<evidence type="ECO:0000256" key="10">
    <source>
        <dbReference type="SAM" id="MobiDB-lite"/>
    </source>
</evidence>
<dbReference type="KEGG" id="ncv:NCAV_1472"/>
<dbReference type="Pfam" id="PF01964">
    <property type="entry name" value="ThiC_Rad_SAM"/>
    <property type="match status" value="1"/>
</dbReference>
<evidence type="ECO:0000256" key="6">
    <source>
        <dbReference type="ARBA" id="ARBA00023004"/>
    </source>
</evidence>
<keyword evidence="2" id="KW-0004">4Fe-4S</keyword>
<evidence type="ECO:0000256" key="1">
    <source>
        <dbReference type="ARBA" id="ARBA00001966"/>
    </source>
</evidence>
<dbReference type="GO" id="GO:0046872">
    <property type="term" value="F:metal ion binding"/>
    <property type="evidence" value="ECO:0007669"/>
    <property type="project" value="UniProtKB-KW"/>
</dbReference>
<dbReference type="AlphaFoldDB" id="A0A2K5ASL7"/>
<reference evidence="12" key="1">
    <citation type="submission" date="2018-01" db="EMBL/GenBank/DDBJ databases">
        <authorList>
            <person name="Kerou L M."/>
        </authorList>
    </citation>
    <scope>NUCLEOTIDE SEQUENCE [LARGE SCALE GENOMIC DNA]</scope>
    <source>
        <strain evidence="12">SCU2</strain>
    </source>
</reference>
<comment type="cofactor">
    <cofactor evidence="1">
        <name>[4Fe-4S] cluster</name>
        <dbReference type="ChEBI" id="CHEBI:49883"/>
    </cofactor>
</comment>
<dbReference type="PANTHER" id="PTHR30557:SF1">
    <property type="entry name" value="PHOSPHOMETHYLPYRIMIDINE SYNTHASE, CHLOROPLASTIC"/>
    <property type="match status" value="1"/>
</dbReference>
<protein>
    <recommendedName>
        <fullName evidence="9">Phosphomethylpyrimidine synthase</fullName>
        <ecNumber evidence="9">4.1.99.17</ecNumber>
    </recommendedName>
</protein>
<dbReference type="NCBIfam" id="NF009895">
    <property type="entry name" value="PRK13352.1"/>
    <property type="match status" value="1"/>
</dbReference>
<keyword evidence="12" id="KW-1185">Reference proteome</keyword>
<dbReference type="InterPro" id="IPR038521">
    <property type="entry name" value="ThiC/Bza_core_dom"/>
</dbReference>
<evidence type="ECO:0000256" key="8">
    <source>
        <dbReference type="ARBA" id="ARBA00023239"/>
    </source>
</evidence>
<keyword evidence="5" id="KW-0862">Zinc</keyword>
<keyword evidence="6" id="KW-0408">Iron</keyword>